<proteinExistence type="predicted"/>
<dbReference type="EMBL" id="CM047908">
    <property type="protein sequence ID" value="KAJ0082297.1"/>
    <property type="molecule type" value="Genomic_DNA"/>
</dbReference>
<keyword evidence="2" id="KW-1185">Reference proteome</keyword>
<comment type="caution">
    <text evidence="1">The sequence shown here is derived from an EMBL/GenBank/DDBJ whole genome shotgun (WGS) entry which is preliminary data.</text>
</comment>
<protein>
    <submittedName>
        <fullName evidence="1">Uncharacterized protein</fullName>
    </submittedName>
</protein>
<dbReference type="Proteomes" id="UP001164250">
    <property type="component" value="Chromosome 12"/>
</dbReference>
<sequence length="104" mass="11772">MDYVYLDGFNEVVDHQEGTAYLAFTFANDTMSYFILNSEGKLLETDYVYGNEVWEIGFSFPENECDVYGSCGDFGTCNSKEKQFAGVPTAFSQEYRGMGLRTLD</sequence>
<evidence type="ECO:0000313" key="1">
    <source>
        <dbReference type="EMBL" id="KAJ0082297.1"/>
    </source>
</evidence>
<gene>
    <name evidence="1" type="ORF">Patl1_10943</name>
</gene>
<name>A0ACC1A7M5_9ROSI</name>
<accession>A0ACC1A7M5</accession>
<organism evidence="1 2">
    <name type="scientific">Pistacia atlantica</name>
    <dbReference type="NCBI Taxonomy" id="434234"/>
    <lineage>
        <taxon>Eukaryota</taxon>
        <taxon>Viridiplantae</taxon>
        <taxon>Streptophyta</taxon>
        <taxon>Embryophyta</taxon>
        <taxon>Tracheophyta</taxon>
        <taxon>Spermatophyta</taxon>
        <taxon>Magnoliopsida</taxon>
        <taxon>eudicotyledons</taxon>
        <taxon>Gunneridae</taxon>
        <taxon>Pentapetalae</taxon>
        <taxon>rosids</taxon>
        <taxon>malvids</taxon>
        <taxon>Sapindales</taxon>
        <taxon>Anacardiaceae</taxon>
        <taxon>Pistacia</taxon>
    </lineage>
</organism>
<evidence type="ECO:0000313" key="2">
    <source>
        <dbReference type="Proteomes" id="UP001164250"/>
    </source>
</evidence>
<reference evidence="2" key="1">
    <citation type="journal article" date="2023" name="G3 (Bethesda)">
        <title>Genome assembly and association tests identify interacting loci associated with vigor, precocity, and sex in interspecific pistachio rootstocks.</title>
        <authorList>
            <person name="Palmer W."/>
            <person name="Jacygrad E."/>
            <person name="Sagayaradj S."/>
            <person name="Cavanaugh K."/>
            <person name="Han R."/>
            <person name="Bertier L."/>
            <person name="Beede B."/>
            <person name="Kafkas S."/>
            <person name="Golino D."/>
            <person name="Preece J."/>
            <person name="Michelmore R."/>
        </authorList>
    </citation>
    <scope>NUCLEOTIDE SEQUENCE [LARGE SCALE GENOMIC DNA]</scope>
</reference>